<sequence>MESRILSSGSNSSHRSDEEGEHEHFCYCGLSCPRRTSWTRMNPGRRFYGCTRYREGSKSTEVILDLFNGRCQPPSTFVDHLNDVDSKQVEASSVNYLKNEVSKQPEVSSVNYLLKNEVSRMKIERKCYQMFIIVLFYYIAYLMIKCKALEDNKKFLQLP</sequence>
<keyword evidence="3" id="KW-1185">Reference proteome</keyword>
<dbReference type="AlphaFoldDB" id="A0A8T0D184"/>
<dbReference type="OrthoDB" id="1748416at2759"/>
<proteinExistence type="predicted"/>
<evidence type="ECO:0000313" key="3">
    <source>
        <dbReference type="Proteomes" id="UP000806378"/>
    </source>
</evidence>
<protein>
    <recommendedName>
        <fullName evidence="4">Zinc finger GRF-type domain-containing protein</fullName>
    </recommendedName>
</protein>
<feature type="transmembrane region" description="Helical" evidence="1">
    <location>
        <begin position="127"/>
        <end position="144"/>
    </location>
</feature>
<comment type="caution">
    <text evidence="2">The sequence shown here is derived from an EMBL/GenBank/DDBJ whole genome shotgun (WGS) entry which is preliminary data.</text>
</comment>
<keyword evidence="1" id="KW-1133">Transmembrane helix</keyword>
<name>A0A8T0D184_CORYI</name>
<dbReference type="PANTHER" id="PTHR33248">
    <property type="entry name" value="ZINC ION-BINDING PROTEIN"/>
    <property type="match status" value="1"/>
</dbReference>
<keyword evidence="1" id="KW-0812">Transmembrane</keyword>
<organism evidence="2 3">
    <name type="scientific">Corymbia citriodora subsp. variegata</name>
    <dbReference type="NCBI Taxonomy" id="360336"/>
    <lineage>
        <taxon>Eukaryota</taxon>
        <taxon>Viridiplantae</taxon>
        <taxon>Streptophyta</taxon>
        <taxon>Embryophyta</taxon>
        <taxon>Tracheophyta</taxon>
        <taxon>Spermatophyta</taxon>
        <taxon>Magnoliopsida</taxon>
        <taxon>eudicotyledons</taxon>
        <taxon>Gunneridae</taxon>
        <taxon>Pentapetalae</taxon>
        <taxon>rosids</taxon>
        <taxon>malvids</taxon>
        <taxon>Myrtales</taxon>
        <taxon>Myrtaceae</taxon>
        <taxon>Myrtoideae</taxon>
        <taxon>Eucalypteae</taxon>
        <taxon>Corymbia</taxon>
    </lineage>
</organism>
<dbReference type="Proteomes" id="UP000806378">
    <property type="component" value="Unassembled WGS sequence"/>
</dbReference>
<keyword evidence="1" id="KW-0472">Membrane</keyword>
<gene>
    <name evidence="2" type="ORF">BT93_L5351</name>
</gene>
<reference evidence="2" key="1">
    <citation type="submission" date="2020-05" db="EMBL/GenBank/DDBJ databases">
        <title>WGS assembly of Corymbia citriodora subspecies variegata.</title>
        <authorList>
            <person name="Barry K."/>
            <person name="Hundley H."/>
            <person name="Shu S."/>
            <person name="Jenkins J."/>
            <person name="Grimwood J."/>
            <person name="Baten A."/>
        </authorList>
    </citation>
    <scope>NUCLEOTIDE SEQUENCE</scope>
    <source>
        <strain evidence="2">CV2-018</strain>
    </source>
</reference>
<dbReference type="EMBL" id="MU089518">
    <property type="protein sequence ID" value="KAF7852195.1"/>
    <property type="molecule type" value="Genomic_DNA"/>
</dbReference>
<evidence type="ECO:0008006" key="4">
    <source>
        <dbReference type="Google" id="ProtNLM"/>
    </source>
</evidence>
<dbReference type="Gramene" id="rna-gnl|WGS:JABURB|Cocit.L5351.1">
    <property type="protein sequence ID" value="cds-KAF7852195.1"/>
    <property type="gene ID" value="gene-BT93_L5351"/>
</dbReference>
<accession>A0A8T0D184</accession>
<evidence type="ECO:0000313" key="2">
    <source>
        <dbReference type="EMBL" id="KAF7852195.1"/>
    </source>
</evidence>
<evidence type="ECO:0000256" key="1">
    <source>
        <dbReference type="SAM" id="Phobius"/>
    </source>
</evidence>